<proteinExistence type="predicted"/>
<feature type="transmembrane region" description="Helical" evidence="7">
    <location>
        <begin position="228"/>
        <end position="249"/>
    </location>
</feature>
<feature type="transmembrane region" description="Helical" evidence="7">
    <location>
        <begin position="166"/>
        <end position="194"/>
    </location>
</feature>
<feature type="transmembrane region" description="Helical" evidence="7">
    <location>
        <begin position="20"/>
        <end position="40"/>
    </location>
</feature>
<evidence type="ECO:0000256" key="3">
    <source>
        <dbReference type="ARBA" id="ARBA00022475"/>
    </source>
</evidence>
<dbReference type="PANTHER" id="PTHR23513:SF11">
    <property type="entry name" value="STAPHYLOFERRIN A TRANSPORTER"/>
    <property type="match status" value="1"/>
</dbReference>
<sequence length="549" mass="58757">MRIPLFKPLAPLGETLFRRVWSASVLSNLGQLILGVGAAWEMTRLTDSPAMVALVQTALMLPLMLASVPAGALADMFDRRKVAIAGLVVAGVFATLHAVLAYSGLLSPWTILAFCFLIGSGVSLYSPAWQASISEQVSPDNLPAAIALGSISYNLARSFGPALGGLIVLAFGAQAAFAVNAIFYLPLLFAFLLWRRQAIIPRLPPEGVGRAMVSGARYVSHSPLLRKIVVRCAAFGFAGATAAALAPLIARDMLNGDASTYGVLLGASGAGAVVGALMVSWARSRWKTDIVTSAMMLVTAAALMIAATSQNLFLTCVAMFAIGTANMLVIALYNVTVQLAAPRWVLARALSLFGASMTGGIAVGAWAWGVLANETSVTTAVVASGVMMAILPLISWLLPIEEKSNDTAETVSIGFEPDIALPITLRSGPVVIEIDYRVDPDDAREFYDAALKLRPLRLRNGGYDWSLSRDIADPGLWTERYSCPTWADYLRIRDRHTAADVAGQQDVSVFLVKDCPPIVRRKLDRPFGSVRWKHDSVDPKKDRQMTIAP</sequence>
<dbReference type="InterPro" id="IPR020846">
    <property type="entry name" value="MFS_dom"/>
</dbReference>
<evidence type="ECO:0000256" key="6">
    <source>
        <dbReference type="ARBA" id="ARBA00023136"/>
    </source>
</evidence>
<feature type="transmembrane region" description="Helical" evidence="7">
    <location>
        <begin position="380"/>
        <end position="398"/>
    </location>
</feature>
<dbReference type="Proteomes" id="UP000442714">
    <property type="component" value="Unassembled WGS sequence"/>
</dbReference>
<keyword evidence="2" id="KW-0813">Transport</keyword>
<dbReference type="RefSeq" id="WP_160603481.1">
    <property type="nucleotide sequence ID" value="NZ_WTYX01000001.1"/>
</dbReference>
<evidence type="ECO:0000256" key="1">
    <source>
        <dbReference type="ARBA" id="ARBA00004651"/>
    </source>
</evidence>
<dbReference type="PANTHER" id="PTHR23513">
    <property type="entry name" value="INTEGRAL MEMBRANE EFFLUX PROTEIN-RELATED"/>
    <property type="match status" value="1"/>
</dbReference>
<keyword evidence="5 7" id="KW-1133">Transmembrane helix</keyword>
<dbReference type="EMBL" id="WTYX01000001">
    <property type="protein sequence ID" value="MXO89988.1"/>
    <property type="molecule type" value="Genomic_DNA"/>
</dbReference>
<comment type="caution">
    <text evidence="9">The sequence shown here is derived from an EMBL/GenBank/DDBJ whole genome shotgun (WGS) entry which is preliminary data.</text>
</comment>
<keyword evidence="6 7" id="KW-0472">Membrane</keyword>
<evidence type="ECO:0000259" key="8">
    <source>
        <dbReference type="PROSITE" id="PS50850"/>
    </source>
</evidence>
<evidence type="ECO:0000256" key="5">
    <source>
        <dbReference type="ARBA" id="ARBA00022989"/>
    </source>
</evidence>
<feature type="transmembrane region" description="Helical" evidence="7">
    <location>
        <begin position="289"/>
        <end position="306"/>
    </location>
</feature>
<dbReference type="CDD" id="cd06173">
    <property type="entry name" value="MFS_MefA_like"/>
    <property type="match status" value="1"/>
</dbReference>
<name>A0A844ZQG1_9SPHN</name>
<protein>
    <submittedName>
        <fullName evidence="9">MFS transporter</fullName>
    </submittedName>
</protein>
<feature type="transmembrane region" description="Helical" evidence="7">
    <location>
        <begin position="345"/>
        <end position="368"/>
    </location>
</feature>
<dbReference type="Pfam" id="PF05977">
    <property type="entry name" value="MFS_3"/>
    <property type="match status" value="1"/>
</dbReference>
<dbReference type="InterPro" id="IPR036259">
    <property type="entry name" value="MFS_trans_sf"/>
</dbReference>
<accession>A0A844ZQG1</accession>
<evidence type="ECO:0000313" key="9">
    <source>
        <dbReference type="EMBL" id="MXO89988.1"/>
    </source>
</evidence>
<keyword evidence="3" id="KW-1003">Cell membrane</keyword>
<feature type="transmembrane region" description="Helical" evidence="7">
    <location>
        <begin position="261"/>
        <end position="282"/>
    </location>
</feature>
<dbReference type="AlphaFoldDB" id="A0A844ZQG1"/>
<feature type="transmembrane region" description="Helical" evidence="7">
    <location>
        <begin position="109"/>
        <end position="129"/>
    </location>
</feature>
<dbReference type="GO" id="GO:0022857">
    <property type="term" value="F:transmembrane transporter activity"/>
    <property type="evidence" value="ECO:0007669"/>
    <property type="project" value="InterPro"/>
</dbReference>
<evidence type="ECO:0000256" key="7">
    <source>
        <dbReference type="SAM" id="Phobius"/>
    </source>
</evidence>
<comment type="subcellular location">
    <subcellularLocation>
        <location evidence="1">Cell membrane</location>
        <topology evidence="1">Multi-pass membrane protein</topology>
    </subcellularLocation>
</comment>
<keyword evidence="10" id="KW-1185">Reference proteome</keyword>
<dbReference type="InterPro" id="IPR010290">
    <property type="entry name" value="TM_effector"/>
</dbReference>
<evidence type="ECO:0000256" key="2">
    <source>
        <dbReference type="ARBA" id="ARBA00022448"/>
    </source>
</evidence>
<feature type="transmembrane region" description="Helical" evidence="7">
    <location>
        <begin position="52"/>
        <end position="70"/>
    </location>
</feature>
<feature type="transmembrane region" description="Helical" evidence="7">
    <location>
        <begin position="82"/>
        <end position="103"/>
    </location>
</feature>
<keyword evidence="4 7" id="KW-0812">Transmembrane</keyword>
<feature type="transmembrane region" description="Helical" evidence="7">
    <location>
        <begin position="312"/>
        <end position="333"/>
    </location>
</feature>
<dbReference type="SUPFAM" id="SSF103473">
    <property type="entry name" value="MFS general substrate transporter"/>
    <property type="match status" value="1"/>
</dbReference>
<gene>
    <name evidence="9" type="ORF">GRI41_04065</name>
</gene>
<dbReference type="Gene3D" id="1.20.1250.20">
    <property type="entry name" value="MFS general substrate transporter like domains"/>
    <property type="match status" value="1"/>
</dbReference>
<dbReference type="PROSITE" id="PS50850">
    <property type="entry name" value="MFS"/>
    <property type="match status" value="1"/>
</dbReference>
<organism evidence="9 10">
    <name type="scientific">Pontixanthobacter aquaemixtae</name>
    <dbReference type="NCBI Taxonomy" id="1958940"/>
    <lineage>
        <taxon>Bacteria</taxon>
        <taxon>Pseudomonadati</taxon>
        <taxon>Pseudomonadota</taxon>
        <taxon>Alphaproteobacteria</taxon>
        <taxon>Sphingomonadales</taxon>
        <taxon>Erythrobacteraceae</taxon>
        <taxon>Pontixanthobacter</taxon>
    </lineage>
</organism>
<dbReference type="OrthoDB" id="9809918at2"/>
<evidence type="ECO:0000313" key="10">
    <source>
        <dbReference type="Proteomes" id="UP000442714"/>
    </source>
</evidence>
<reference evidence="9 10" key="1">
    <citation type="submission" date="2019-12" db="EMBL/GenBank/DDBJ databases">
        <title>Genomic-based taxomic classification of the family Erythrobacteraceae.</title>
        <authorList>
            <person name="Xu L."/>
        </authorList>
    </citation>
    <scope>NUCLEOTIDE SEQUENCE [LARGE SCALE GENOMIC DNA]</scope>
    <source>
        <strain evidence="9 10">KCTC 52763</strain>
    </source>
</reference>
<feature type="domain" description="Major facilitator superfamily (MFS) profile" evidence="8">
    <location>
        <begin position="16"/>
        <end position="403"/>
    </location>
</feature>
<evidence type="ECO:0000256" key="4">
    <source>
        <dbReference type="ARBA" id="ARBA00022692"/>
    </source>
</evidence>
<dbReference type="GO" id="GO:0005886">
    <property type="term" value="C:plasma membrane"/>
    <property type="evidence" value="ECO:0007669"/>
    <property type="project" value="UniProtKB-SubCell"/>
</dbReference>